<proteinExistence type="predicted"/>
<dbReference type="EMBL" id="BHXC01000006">
    <property type="protein sequence ID" value="GCB89099.1"/>
    <property type="molecule type" value="Genomic_DNA"/>
</dbReference>
<organism evidence="1 2">
    <name type="scientific">Streptomyces noursei</name>
    <name type="common">Streptomyces albulus</name>
    <dbReference type="NCBI Taxonomy" id="1971"/>
    <lineage>
        <taxon>Bacteria</taxon>
        <taxon>Bacillati</taxon>
        <taxon>Actinomycetota</taxon>
        <taxon>Actinomycetes</taxon>
        <taxon>Kitasatosporales</taxon>
        <taxon>Streptomycetaceae</taxon>
        <taxon>Streptomyces</taxon>
    </lineage>
</organism>
<protein>
    <submittedName>
        <fullName evidence="1">Uncharacterized protein</fullName>
    </submittedName>
</protein>
<evidence type="ECO:0000313" key="1">
    <source>
        <dbReference type="EMBL" id="GCB89099.1"/>
    </source>
</evidence>
<comment type="caution">
    <text evidence="1">The sequence shown here is derived from an EMBL/GenBank/DDBJ whole genome shotgun (WGS) entry which is preliminary data.</text>
</comment>
<name>A0A401QUK7_STRNR</name>
<dbReference type="AlphaFoldDB" id="A0A401QUK7"/>
<sequence length="37" mass="4201">MGFPSHKNPSSRIIATINLNFCSHLHLHVYLESYDTG</sequence>
<evidence type="ECO:0000313" key="2">
    <source>
        <dbReference type="Proteomes" id="UP000288351"/>
    </source>
</evidence>
<dbReference type="Proteomes" id="UP000288351">
    <property type="component" value="Unassembled WGS sequence"/>
</dbReference>
<reference evidence="1 2" key="1">
    <citation type="journal article" date="2019" name="Microbiol. Resour. Announc.">
        <title>Draft Genome Sequence of the Most Traditional epsilon-Poly-l-Lysine Producer, Streptomyces albulus NBRC14147.</title>
        <authorList>
            <person name="Yamanaka K."/>
            <person name="Hamano Y."/>
        </authorList>
    </citation>
    <scope>NUCLEOTIDE SEQUENCE [LARGE SCALE GENOMIC DNA]</scope>
    <source>
        <strain evidence="1 2">NBRC 14147</strain>
    </source>
</reference>
<gene>
    <name evidence="1" type="ORF">SALB_01773</name>
</gene>
<accession>A0A401QUK7</accession>